<evidence type="ECO:0000313" key="1">
    <source>
        <dbReference type="EMBL" id="KAK3894763.1"/>
    </source>
</evidence>
<evidence type="ECO:0008006" key="3">
    <source>
        <dbReference type="Google" id="ProtNLM"/>
    </source>
</evidence>
<evidence type="ECO:0000313" key="2">
    <source>
        <dbReference type="Proteomes" id="UP001286313"/>
    </source>
</evidence>
<keyword evidence="2" id="KW-1185">Reference proteome</keyword>
<dbReference type="Proteomes" id="UP001286313">
    <property type="component" value="Unassembled WGS sequence"/>
</dbReference>
<sequence>MAEEFKLPTFNYNINAWFSHVDALWPNDYSDEKKYKSLLLALPTDAVCLLQALHTSYETAKASLLQALGKPKQSYLSELNNLQALGRHPSLLLSHIRSLTIAAGTPCPDELLQHRVLQLMPPQLERRFPAHRPWLSGMRFLIDTGAALALVPAQGGHACTGHTSYDLVAANGTPIAAYGIQSCHLALKPNHTFQWNFLVADVGQPILGVDFLSTHNPLVDNKRR</sequence>
<dbReference type="EMBL" id="JAWQEG010000092">
    <property type="protein sequence ID" value="KAK3894763.1"/>
    <property type="molecule type" value="Genomic_DNA"/>
</dbReference>
<accession>A0AAE1GK04</accession>
<organism evidence="1 2">
    <name type="scientific">Petrolisthes cinctipes</name>
    <name type="common">Flat porcelain crab</name>
    <dbReference type="NCBI Taxonomy" id="88211"/>
    <lineage>
        <taxon>Eukaryota</taxon>
        <taxon>Metazoa</taxon>
        <taxon>Ecdysozoa</taxon>
        <taxon>Arthropoda</taxon>
        <taxon>Crustacea</taxon>
        <taxon>Multicrustacea</taxon>
        <taxon>Malacostraca</taxon>
        <taxon>Eumalacostraca</taxon>
        <taxon>Eucarida</taxon>
        <taxon>Decapoda</taxon>
        <taxon>Pleocyemata</taxon>
        <taxon>Anomura</taxon>
        <taxon>Galatheoidea</taxon>
        <taxon>Porcellanidae</taxon>
        <taxon>Petrolisthes</taxon>
    </lineage>
</organism>
<reference evidence="1" key="1">
    <citation type="submission" date="2023-10" db="EMBL/GenBank/DDBJ databases">
        <title>Genome assemblies of two species of porcelain crab, Petrolisthes cinctipes and Petrolisthes manimaculis (Anomura: Porcellanidae).</title>
        <authorList>
            <person name="Angst P."/>
        </authorList>
    </citation>
    <scope>NUCLEOTIDE SEQUENCE</scope>
    <source>
        <strain evidence="1">PB745_01</strain>
        <tissue evidence="1">Gill</tissue>
    </source>
</reference>
<dbReference type="SUPFAM" id="SSF50630">
    <property type="entry name" value="Acid proteases"/>
    <property type="match status" value="1"/>
</dbReference>
<proteinExistence type="predicted"/>
<name>A0AAE1GK04_PETCI</name>
<dbReference type="InterPro" id="IPR021109">
    <property type="entry name" value="Peptidase_aspartic_dom_sf"/>
</dbReference>
<comment type="caution">
    <text evidence="1">The sequence shown here is derived from an EMBL/GenBank/DDBJ whole genome shotgun (WGS) entry which is preliminary data.</text>
</comment>
<gene>
    <name evidence="1" type="ORF">Pcinc_001486</name>
</gene>
<dbReference type="AlphaFoldDB" id="A0AAE1GK04"/>
<protein>
    <recommendedName>
        <fullName evidence="3">Peptidase A2 domain-containing protein</fullName>
    </recommendedName>
</protein>